<dbReference type="GO" id="GO:0005681">
    <property type="term" value="C:spliceosomal complex"/>
    <property type="evidence" value="ECO:0007669"/>
    <property type="project" value="UniProtKB-KW"/>
</dbReference>
<dbReference type="InterPro" id="IPR015943">
    <property type="entry name" value="WD40/YVTN_repeat-like_dom_sf"/>
</dbReference>
<feature type="region of interest" description="Disordered" evidence="7">
    <location>
        <begin position="1"/>
        <end position="24"/>
    </location>
</feature>
<gene>
    <name evidence="11" type="primary">Mo00501</name>
    <name evidence="11" type="ORF">E5Q_00501</name>
</gene>
<dbReference type="FunCoup" id="G7DTK8">
    <property type="interactions" value="1062"/>
</dbReference>
<feature type="domain" description="RSE1/DDB1/CPSF1 first beta-propeller" evidence="9">
    <location>
        <begin position="20"/>
        <end position="359"/>
    </location>
</feature>
<keyword evidence="3" id="KW-0747">Spliceosome</keyword>
<proteinExistence type="inferred from homology"/>
<dbReference type="GO" id="GO:0008380">
    <property type="term" value="P:RNA splicing"/>
    <property type="evidence" value="ECO:0007669"/>
    <property type="project" value="UniProtKB-KW"/>
</dbReference>
<evidence type="ECO:0000256" key="5">
    <source>
        <dbReference type="ARBA" id="ARBA00023242"/>
    </source>
</evidence>
<dbReference type="Gene3D" id="2.130.10.10">
    <property type="entry name" value="YVTN repeat-like/Quinoprotein amine dehydrogenase"/>
    <property type="match status" value="3"/>
</dbReference>
<dbReference type="EMBL" id="BABT02000025">
    <property type="protein sequence ID" value="GAA93855.1"/>
    <property type="molecule type" value="Genomic_DNA"/>
</dbReference>
<dbReference type="AlphaFoldDB" id="G7DTK8"/>
<dbReference type="InterPro" id="IPR036322">
    <property type="entry name" value="WD40_repeat_dom_sf"/>
</dbReference>
<dbReference type="FunFam" id="2.130.10.10:FF:001143">
    <property type="entry name" value="Pre-mRNA-splicing factor rse-1, putative"/>
    <property type="match status" value="1"/>
</dbReference>
<evidence type="ECO:0000256" key="3">
    <source>
        <dbReference type="ARBA" id="ARBA00022728"/>
    </source>
</evidence>
<evidence type="ECO:0008006" key="13">
    <source>
        <dbReference type="Google" id="ProtNLM"/>
    </source>
</evidence>
<dbReference type="InParanoid" id="G7DTK8"/>
<evidence type="ECO:0000259" key="8">
    <source>
        <dbReference type="Pfam" id="PF03178"/>
    </source>
</evidence>
<feature type="domain" description="RSE1/DDB1/CPSF1 second beta-propeller" evidence="10">
    <location>
        <begin position="403"/>
        <end position="720"/>
    </location>
</feature>
<dbReference type="GO" id="GO:0006397">
    <property type="term" value="P:mRNA processing"/>
    <property type="evidence" value="ECO:0007669"/>
    <property type="project" value="UniProtKB-KW"/>
</dbReference>
<dbReference type="InterPro" id="IPR018846">
    <property type="entry name" value="Beta-prop_RSE1/DDB1/CPSF1_1st"/>
</dbReference>
<organism evidence="11 12">
    <name type="scientific">Mixia osmundae (strain CBS 9802 / IAM 14324 / JCM 22182 / KY 12970)</name>
    <dbReference type="NCBI Taxonomy" id="764103"/>
    <lineage>
        <taxon>Eukaryota</taxon>
        <taxon>Fungi</taxon>
        <taxon>Dikarya</taxon>
        <taxon>Basidiomycota</taxon>
        <taxon>Pucciniomycotina</taxon>
        <taxon>Mixiomycetes</taxon>
        <taxon>Mixiales</taxon>
        <taxon>Mixiaceae</taxon>
        <taxon>Mixia</taxon>
    </lineage>
</organism>
<evidence type="ECO:0000313" key="12">
    <source>
        <dbReference type="Proteomes" id="UP000009131"/>
    </source>
</evidence>
<dbReference type="Pfam" id="PF10433">
    <property type="entry name" value="Beta-prop_RSE1_1st"/>
    <property type="match status" value="1"/>
</dbReference>
<dbReference type="Proteomes" id="UP000009131">
    <property type="component" value="Unassembled WGS sequence"/>
</dbReference>
<comment type="similarity">
    <text evidence="6">Belongs to the RSE1 family.</text>
</comment>
<keyword evidence="4" id="KW-0508">mRNA splicing</keyword>
<feature type="compositionally biased region" description="Basic residues" evidence="7">
    <location>
        <begin position="1"/>
        <end position="15"/>
    </location>
</feature>
<dbReference type="eggNOG" id="KOG1898">
    <property type="taxonomic scope" value="Eukaryota"/>
</dbReference>
<dbReference type="InterPro" id="IPR004871">
    <property type="entry name" value="RSE1/DDB1/CPSF1_C"/>
</dbReference>
<evidence type="ECO:0000256" key="7">
    <source>
        <dbReference type="SAM" id="MobiDB-lite"/>
    </source>
</evidence>
<comment type="caution">
    <text evidence="11">The sequence shown here is derived from an EMBL/GenBank/DDBJ whole genome shotgun (WGS) entry which is preliminary data.</text>
</comment>
<dbReference type="InterPro" id="IPR058543">
    <property type="entry name" value="Beta-prop_RSE1/DDB1/CPSF1_2nd"/>
</dbReference>
<dbReference type="Pfam" id="PF23726">
    <property type="entry name" value="Beta-prop_RSE1_2nd"/>
    <property type="match status" value="1"/>
</dbReference>
<dbReference type="Pfam" id="PF03178">
    <property type="entry name" value="CPSF_A"/>
    <property type="match status" value="1"/>
</dbReference>
<keyword evidence="2" id="KW-0507">mRNA processing</keyword>
<evidence type="ECO:0000256" key="6">
    <source>
        <dbReference type="ARBA" id="ARBA00038266"/>
    </source>
</evidence>
<evidence type="ECO:0000256" key="4">
    <source>
        <dbReference type="ARBA" id="ARBA00023187"/>
    </source>
</evidence>
<dbReference type="SUPFAM" id="SSF75011">
    <property type="entry name" value="3-carboxy-cis,cis-mucoante lactonizing enzyme"/>
    <property type="match status" value="1"/>
</dbReference>
<evidence type="ECO:0000256" key="1">
    <source>
        <dbReference type="ARBA" id="ARBA00004123"/>
    </source>
</evidence>
<dbReference type="SUPFAM" id="SSF50978">
    <property type="entry name" value="WD40 repeat-like"/>
    <property type="match status" value="1"/>
</dbReference>
<evidence type="ECO:0000313" key="11">
    <source>
        <dbReference type="EMBL" id="GAA93855.1"/>
    </source>
</evidence>
<sequence length="1153" mass="126953">MRRQRRHSLGAPRRRHTDDQGGSKDYIVLGSDSGRIVVLSYDATTNTFVKLHQETFGKSGSRRVVPGQYLAVDPKGRSVMIAAMEKTKLVYILNRDAAANLTISSPLEANKAHAIIHSIVGLDVGFENPLFAALEVDYSESDQDDTGAAFEAAEKMLTYYELDLGLNHVIRRWTDPTDVRANMLIALPGGQSTTSEHFDGPSGVLVCTENYIIYKHQGVPEHRVPIPKRDHPLLDPDRGLLITASVMHRMKGDFFILVQSEEGDLYKVTVERQEEEVLALKIKYFDTVPVASSLCILRSGFLFVASEFGNHNVYQFDKLGDDGDEVSSADYPSFGMEREEPATFFKPRPLENLVLVDELDSLCPIVDAKVANVLGADAPQIITACGRGHRSSLKMLRHGLEVEEMVSSGLGFEPTGLWTTKLKSDDTYDSYIVLSAPAATIVLTIGESIEQASNSGLVENQRTLCVQQVGDDSIVQVHPAGFLRVRADGSKEVWPLAPERVNLAVACANQRQIVLATTSGDIIYLRCELDGEITVFDDRKQLGVSVTSMSIGELSEDRLQTDYLCVGCEDQTVRIISLQEQNCLETISIQALTALPSSICIAEILDSSVDKTRPTTFVNIGLQNGVLLRTVLDPMSGRLTDTRTRFLGTRPVKLRRLAIGDSSGVLSISSRTWVNYTHQGLLQFDPLISDPLDHATGLRAEVCPEGIIGVTGDTLRIFTLPKIGTKVKMDSIPLSLTPRRTAFHPAGTLLYMIQSDHRTLSPITQEEKAKDLMEPSEAMWTAEINGLMRAEAGQWSSCISIIDPTEPENATVTQIYLDNNEAAFSVAVAQFAERPGKWFLLVGTAQDTTVSPRTCTHGFIRTYEITEAGRSLELLHKTELDDVPLSIAAFQGRAVVGVGRALRLYTMGKSRLLRKSENKSFPAAVVSLQVQGSRIYASDAQDSVYFVAYKAADNRLLIFADDTQQRWITCNTVVDYDTVASGDKFGNVFVSRVDKLVSEDVDEDQTGAGILHEKPLFMGAPHRLQLLTHFNVGDILTCIQKVSLVAGGREILLYTCLGGTVGMLIPFISKEDVEFSSTLEMHMRAENPSIVGRDHLAYRGYYVPQKATVDGDLCETFALLPMQKQAQIAGELDRSVSEVLKKIDSMRILSSGW</sequence>
<reference evidence="11 12" key="1">
    <citation type="journal article" date="2011" name="J. Gen. Appl. Microbiol.">
        <title>Draft genome sequencing of the enigmatic basidiomycete Mixia osmundae.</title>
        <authorList>
            <person name="Nishida H."/>
            <person name="Nagatsuka Y."/>
            <person name="Sugiyama J."/>
        </authorList>
    </citation>
    <scope>NUCLEOTIDE SEQUENCE [LARGE SCALE GENOMIC DNA]</scope>
    <source>
        <strain evidence="12">CBS 9802 / IAM 14324 / JCM 22182 / KY 12970</strain>
    </source>
</reference>
<dbReference type="PANTHER" id="PTHR10644">
    <property type="entry name" value="DNA REPAIR/RNA PROCESSING CPSF FAMILY"/>
    <property type="match status" value="1"/>
</dbReference>
<dbReference type="HOGENOM" id="CLU_003246_0_0_1"/>
<dbReference type="OrthoDB" id="436637at2759"/>
<comment type="subcellular location">
    <subcellularLocation>
        <location evidence="1">Nucleus</location>
    </subcellularLocation>
</comment>
<name>G7DTK8_MIXOS</name>
<feature type="domain" description="RSE1/DDB1/CPSF1 C-terminal" evidence="8">
    <location>
        <begin position="797"/>
        <end position="1118"/>
    </location>
</feature>
<evidence type="ECO:0000259" key="10">
    <source>
        <dbReference type="Pfam" id="PF23726"/>
    </source>
</evidence>
<evidence type="ECO:0000256" key="2">
    <source>
        <dbReference type="ARBA" id="ARBA00022664"/>
    </source>
</evidence>
<dbReference type="STRING" id="764103.G7DTK8"/>
<dbReference type="InterPro" id="IPR050358">
    <property type="entry name" value="RSE1/DDB1/CFT1"/>
</dbReference>
<keyword evidence="12" id="KW-1185">Reference proteome</keyword>
<keyword evidence="5" id="KW-0539">Nucleus</keyword>
<dbReference type="SUPFAM" id="SSF101898">
    <property type="entry name" value="NHL repeat"/>
    <property type="match status" value="1"/>
</dbReference>
<evidence type="ECO:0000259" key="9">
    <source>
        <dbReference type="Pfam" id="PF10433"/>
    </source>
</evidence>
<dbReference type="GO" id="GO:0003676">
    <property type="term" value="F:nucleic acid binding"/>
    <property type="evidence" value="ECO:0007669"/>
    <property type="project" value="InterPro"/>
</dbReference>
<protein>
    <recommendedName>
        <fullName evidence="13">DNA damage-binding protein 1</fullName>
    </recommendedName>
</protein>
<accession>G7DTK8</accession>
<reference evidence="11 12" key="2">
    <citation type="journal article" date="2012" name="Open Biol.">
        <title>Characteristics of nucleosomes and linker DNA regions on the genome of the basidiomycete Mixia osmundae revealed by mono- and dinucleosome mapping.</title>
        <authorList>
            <person name="Nishida H."/>
            <person name="Kondo S."/>
            <person name="Matsumoto T."/>
            <person name="Suzuki Y."/>
            <person name="Yoshikawa H."/>
            <person name="Taylor T.D."/>
            <person name="Sugiyama J."/>
        </authorList>
    </citation>
    <scope>NUCLEOTIDE SEQUENCE [LARGE SCALE GENOMIC DNA]</scope>
    <source>
        <strain evidence="12">CBS 9802 / IAM 14324 / JCM 22182 / KY 12970</strain>
    </source>
</reference>